<dbReference type="Proteomes" id="UP000310685">
    <property type="component" value="Unassembled WGS sequence"/>
</dbReference>
<dbReference type="EMBL" id="SPRV01000029">
    <property type="protein sequence ID" value="TIC61414.1"/>
    <property type="molecule type" value="Genomic_DNA"/>
</dbReference>
<organism evidence="8 12">
    <name type="scientific">Wallemia mellicola</name>
    <dbReference type="NCBI Taxonomy" id="1708541"/>
    <lineage>
        <taxon>Eukaryota</taxon>
        <taxon>Fungi</taxon>
        <taxon>Dikarya</taxon>
        <taxon>Basidiomycota</taxon>
        <taxon>Wallemiomycotina</taxon>
        <taxon>Wallemiomycetes</taxon>
        <taxon>Wallemiales</taxon>
        <taxon>Wallemiaceae</taxon>
        <taxon>Wallemia</taxon>
    </lineage>
</organism>
<evidence type="ECO:0000256" key="4">
    <source>
        <dbReference type="ARBA" id="ARBA00022786"/>
    </source>
</evidence>
<dbReference type="EMBL" id="SPRC01000002">
    <property type="protein sequence ID" value="TIB82399.1"/>
    <property type="molecule type" value="Genomic_DNA"/>
</dbReference>
<dbReference type="GO" id="GO:0005680">
    <property type="term" value="C:anaphase-promoting complex"/>
    <property type="evidence" value="ECO:0007669"/>
    <property type="project" value="InterPro"/>
</dbReference>
<dbReference type="InterPro" id="IPR004939">
    <property type="entry name" value="APC_su10/DOC_dom"/>
</dbReference>
<keyword evidence="2 6" id="KW-0132">Cell division</keyword>
<proteinExistence type="inferred from homology"/>
<dbReference type="CDD" id="cd08366">
    <property type="entry name" value="APC10"/>
    <property type="match status" value="1"/>
</dbReference>
<evidence type="ECO:0000313" key="8">
    <source>
        <dbReference type="EMBL" id="TIB82399.1"/>
    </source>
</evidence>
<dbReference type="InterPro" id="IPR008979">
    <property type="entry name" value="Galactose-bd-like_sf"/>
</dbReference>
<dbReference type="PANTHER" id="PTHR12936">
    <property type="entry name" value="ANAPHASE-PROMOTING COMPLEX 10"/>
    <property type="match status" value="1"/>
</dbReference>
<dbReference type="Proteomes" id="UP000305362">
    <property type="component" value="Unassembled WGS sequence"/>
</dbReference>
<evidence type="ECO:0000313" key="12">
    <source>
        <dbReference type="Proteomes" id="UP000310685"/>
    </source>
</evidence>
<dbReference type="OrthoDB" id="24948at2759"/>
<dbReference type="PANTHER" id="PTHR12936:SF0">
    <property type="entry name" value="ANAPHASE-PROMOTING COMPLEX SUBUNIT 10"/>
    <property type="match status" value="1"/>
</dbReference>
<evidence type="ECO:0000313" key="13">
    <source>
        <dbReference type="Proteomes" id="UP000310708"/>
    </source>
</evidence>
<keyword evidence="4 6" id="KW-0833">Ubl conjugation pathway</keyword>
<name>A0A4T0MGN0_9BASI</name>
<reference evidence="11 12" key="1">
    <citation type="submission" date="2019-03" db="EMBL/GenBank/DDBJ databases">
        <title>Sequencing 25 genomes of Wallemia mellicola.</title>
        <authorList>
            <person name="Gostincar C."/>
        </authorList>
    </citation>
    <scope>NUCLEOTIDE SEQUENCE [LARGE SCALE GENOMIC DNA]</scope>
    <source>
        <strain evidence="9 11">EXF-1277</strain>
        <strain evidence="8 12">EXF-6152</strain>
        <strain evidence="10 13">EXF-757</strain>
    </source>
</reference>
<evidence type="ECO:0000259" key="7">
    <source>
        <dbReference type="PROSITE" id="PS51284"/>
    </source>
</evidence>
<evidence type="ECO:0000313" key="9">
    <source>
        <dbReference type="EMBL" id="TIC61414.1"/>
    </source>
</evidence>
<dbReference type="PIRSF" id="PIRSF028841">
    <property type="entry name" value="APC10_sub"/>
    <property type="match status" value="1"/>
</dbReference>
<evidence type="ECO:0000256" key="3">
    <source>
        <dbReference type="ARBA" id="ARBA00022776"/>
    </source>
</evidence>
<comment type="function">
    <text evidence="6">Component of the anaphase promoting complex/cyclosome (APC/C), a cell cycle-regulated E3 ubiquitin-protein ligase complex that controls progression through mitosis and the G1 phase of the cell cycle.</text>
</comment>
<comment type="caution">
    <text evidence="8">The sequence shown here is derived from an EMBL/GenBank/DDBJ whole genome shotgun (WGS) entry which is preliminary data.</text>
</comment>
<dbReference type="PROSITE" id="PS51284">
    <property type="entry name" value="DOC"/>
    <property type="match status" value="1"/>
</dbReference>
<accession>A0A4T0MGN0</accession>
<evidence type="ECO:0000256" key="6">
    <source>
        <dbReference type="PIRNR" id="PIRNR028841"/>
    </source>
</evidence>
<dbReference type="EMBL" id="SPRX01000040">
    <property type="protein sequence ID" value="TIC63925.1"/>
    <property type="molecule type" value="Genomic_DNA"/>
</dbReference>
<comment type="similarity">
    <text evidence="1 6">Belongs to the APC10 family.</text>
</comment>
<keyword evidence="3 6" id="KW-0498">Mitosis</keyword>
<evidence type="ECO:0000313" key="11">
    <source>
        <dbReference type="Proteomes" id="UP000305362"/>
    </source>
</evidence>
<evidence type="ECO:0000256" key="2">
    <source>
        <dbReference type="ARBA" id="ARBA00022618"/>
    </source>
</evidence>
<sequence>MTKVNLSSIAQWSVSSYKEGNVLDCLMDTNPDTVWQSDGPQPHLITLQFTRRVSINQVSMYLDHTLDDSYTPKTISIRAGTYLGDLQEIRHIDLNQPRGWHHFALDNETKDVVTLDKSLEDSHGVSDDAKPITGFVLQLAILTNHLNGKDSHIRGIAVFAPRDPRNLIEVLTILTVKPQISKIVCRSHRLHFKCTVEYVNDICHF</sequence>
<evidence type="ECO:0000256" key="5">
    <source>
        <dbReference type="ARBA" id="ARBA00023306"/>
    </source>
</evidence>
<dbReference type="GO" id="GO:0031145">
    <property type="term" value="P:anaphase-promoting complex-dependent catabolic process"/>
    <property type="evidence" value="ECO:0007669"/>
    <property type="project" value="InterPro"/>
</dbReference>
<gene>
    <name evidence="10" type="ORF">E3Q01_03073</name>
    <name evidence="9" type="ORF">E3Q03_02709</name>
    <name evidence="8" type="ORF">E3Q22_00329</name>
</gene>
<dbReference type="GO" id="GO:0051301">
    <property type="term" value="P:cell division"/>
    <property type="evidence" value="ECO:0007669"/>
    <property type="project" value="UniProtKB-KW"/>
</dbReference>
<keyword evidence="5 6" id="KW-0131">Cell cycle</keyword>
<dbReference type="AlphaFoldDB" id="A0A4T0MGN0"/>
<evidence type="ECO:0000256" key="1">
    <source>
        <dbReference type="ARBA" id="ARBA00006762"/>
    </source>
</evidence>
<evidence type="ECO:0000313" key="10">
    <source>
        <dbReference type="EMBL" id="TIC63925.1"/>
    </source>
</evidence>
<dbReference type="Pfam" id="PF03256">
    <property type="entry name" value="ANAPC10"/>
    <property type="match status" value="1"/>
</dbReference>
<dbReference type="Proteomes" id="UP000310708">
    <property type="component" value="Unassembled WGS sequence"/>
</dbReference>
<dbReference type="GO" id="GO:0070979">
    <property type="term" value="P:protein K11-linked ubiquitination"/>
    <property type="evidence" value="ECO:0007669"/>
    <property type="project" value="TreeGrafter"/>
</dbReference>
<feature type="domain" description="DOC" evidence="7">
    <location>
        <begin position="1"/>
        <end position="185"/>
    </location>
</feature>
<dbReference type="SUPFAM" id="SSF49785">
    <property type="entry name" value="Galactose-binding domain-like"/>
    <property type="match status" value="1"/>
</dbReference>
<dbReference type="Gene3D" id="2.60.120.260">
    <property type="entry name" value="Galactose-binding domain-like"/>
    <property type="match status" value="1"/>
</dbReference>
<dbReference type="SMART" id="SM01337">
    <property type="entry name" value="APC10"/>
    <property type="match status" value="1"/>
</dbReference>
<dbReference type="InterPro" id="IPR016901">
    <property type="entry name" value="APC10/Doc1"/>
</dbReference>
<protein>
    <recommendedName>
        <fullName evidence="6">Anaphase-promoting complex subunit 10</fullName>
    </recommendedName>
</protein>